<comment type="caution">
    <text evidence="2">The sequence shown here is derived from an EMBL/GenBank/DDBJ whole genome shotgun (WGS) entry which is preliminary data.</text>
</comment>
<protein>
    <submittedName>
        <fullName evidence="2">Uncharacterized protein</fullName>
    </submittedName>
</protein>
<feature type="region of interest" description="Disordered" evidence="1">
    <location>
        <begin position="195"/>
        <end position="220"/>
    </location>
</feature>
<dbReference type="Proteomes" id="UP000784294">
    <property type="component" value="Unassembled WGS sequence"/>
</dbReference>
<evidence type="ECO:0000313" key="2">
    <source>
        <dbReference type="EMBL" id="VEL12955.1"/>
    </source>
</evidence>
<sequence>MTISFRLYHRSLEPTPSGVLKSPVDLLGSASSTGASSLVSTPLASTSPDSITKHGVSLPNGLSNPYCLSTDSNRLMPNTSASVTISAVAKSLVLPHTFYPHSTTPCFAAAGRPFVEVTQGKEGELGIRCGQKVENEDYETKRSVGPESYSATKVIEDNIDEEEFDEVAEDEAQLNLESSLSSTVQHRQDFAVSPHHLSGTLGTQLSRPEGRQPASSTLGLVRPHYSSHSQQRHHHCSPRPIPTLEGVGNACHSVWP</sequence>
<reference evidence="2" key="1">
    <citation type="submission" date="2018-11" db="EMBL/GenBank/DDBJ databases">
        <authorList>
            <consortium name="Pathogen Informatics"/>
        </authorList>
    </citation>
    <scope>NUCLEOTIDE SEQUENCE</scope>
</reference>
<proteinExistence type="predicted"/>
<evidence type="ECO:0000256" key="1">
    <source>
        <dbReference type="SAM" id="MobiDB-lite"/>
    </source>
</evidence>
<evidence type="ECO:0000313" key="3">
    <source>
        <dbReference type="Proteomes" id="UP000784294"/>
    </source>
</evidence>
<keyword evidence="3" id="KW-1185">Reference proteome</keyword>
<accession>A0A3S5CJB7</accession>
<dbReference type="EMBL" id="CAAALY010016367">
    <property type="protein sequence ID" value="VEL12955.1"/>
    <property type="molecule type" value="Genomic_DNA"/>
</dbReference>
<dbReference type="AlphaFoldDB" id="A0A3S5CJB7"/>
<organism evidence="2 3">
    <name type="scientific">Protopolystoma xenopodis</name>
    <dbReference type="NCBI Taxonomy" id="117903"/>
    <lineage>
        <taxon>Eukaryota</taxon>
        <taxon>Metazoa</taxon>
        <taxon>Spiralia</taxon>
        <taxon>Lophotrochozoa</taxon>
        <taxon>Platyhelminthes</taxon>
        <taxon>Monogenea</taxon>
        <taxon>Polyopisthocotylea</taxon>
        <taxon>Polystomatidea</taxon>
        <taxon>Polystomatidae</taxon>
        <taxon>Protopolystoma</taxon>
    </lineage>
</organism>
<gene>
    <name evidence="2" type="ORF">PXEA_LOCUS6395</name>
</gene>
<name>A0A3S5CJB7_9PLAT</name>